<evidence type="ECO:0000313" key="1">
    <source>
        <dbReference type="EMBL" id="KAK5637544.1"/>
    </source>
</evidence>
<comment type="caution">
    <text evidence="1">The sequence shown here is derived from an EMBL/GenBank/DDBJ whole genome shotgun (WGS) entry which is preliminary data.</text>
</comment>
<sequence length="159" mass="18046">MLVTPSSHRHTGRGAAQSASGSISTILRDIIQNQLKLDWNDGSEDWYLPEERLPSLITEEAIMSHLWGNLQVLGFPQKKDLVRTIAKDSRRAFATAVMIKLDGDTIFKLFYELKFSDAMLPIGLDDPSMVIALLGDAQANQFRKNQFTFLHYLWANDYD</sequence>
<reference evidence="1 2" key="1">
    <citation type="submission" date="2023-10" db="EMBL/GenBank/DDBJ databases">
        <title>Draft genome sequence of Xylaria bambusicola isolate GMP-LS, the root and basal stem rot pathogen of sugarcane in Indonesia.</title>
        <authorList>
            <person name="Selvaraj P."/>
            <person name="Muralishankar V."/>
            <person name="Muruganantham S."/>
            <person name="Sp S."/>
            <person name="Haryani S."/>
            <person name="Lau K.J.X."/>
            <person name="Naqvi N.I."/>
        </authorList>
    </citation>
    <scope>NUCLEOTIDE SEQUENCE [LARGE SCALE GENOMIC DNA]</scope>
    <source>
        <strain evidence="1">GMP-LS</strain>
    </source>
</reference>
<evidence type="ECO:0000313" key="2">
    <source>
        <dbReference type="Proteomes" id="UP001305414"/>
    </source>
</evidence>
<organism evidence="1 2">
    <name type="scientific">Xylaria bambusicola</name>
    <dbReference type="NCBI Taxonomy" id="326684"/>
    <lineage>
        <taxon>Eukaryota</taxon>
        <taxon>Fungi</taxon>
        <taxon>Dikarya</taxon>
        <taxon>Ascomycota</taxon>
        <taxon>Pezizomycotina</taxon>
        <taxon>Sordariomycetes</taxon>
        <taxon>Xylariomycetidae</taxon>
        <taxon>Xylariales</taxon>
        <taxon>Xylariaceae</taxon>
        <taxon>Xylaria</taxon>
    </lineage>
</organism>
<dbReference type="EMBL" id="JAWHQM010000129">
    <property type="protein sequence ID" value="KAK5637544.1"/>
    <property type="molecule type" value="Genomic_DNA"/>
</dbReference>
<keyword evidence="2" id="KW-1185">Reference proteome</keyword>
<accession>A0AAN7V538</accession>
<name>A0AAN7V538_9PEZI</name>
<protein>
    <submittedName>
        <fullName evidence="1">Uncharacterized protein</fullName>
    </submittedName>
</protein>
<proteinExistence type="predicted"/>
<dbReference type="AlphaFoldDB" id="A0AAN7V538"/>
<gene>
    <name evidence="1" type="ORF">RRF57_013259</name>
</gene>
<dbReference type="Proteomes" id="UP001305414">
    <property type="component" value="Unassembled WGS sequence"/>
</dbReference>